<dbReference type="Proteomes" id="UP001258945">
    <property type="component" value="Unassembled WGS sequence"/>
</dbReference>
<dbReference type="SMART" id="SM00382">
    <property type="entry name" value="AAA"/>
    <property type="match status" value="1"/>
</dbReference>
<reference evidence="4 5" key="1">
    <citation type="journal article" date="2019" name="Microb. Pathog.">
        <title>Comparison of VITEK 2, MALDI-TOF MS, 16S rRNA gene sequencing, and whole-genome sequencing for identification of Roseomonas mucosa.</title>
        <authorList>
            <person name="Rudolph W.W."/>
            <person name="Gunzer F."/>
            <person name="Trauth M."/>
            <person name="Bunk B."/>
            <person name="Bigge R."/>
            <person name="Schrottner P."/>
        </authorList>
    </citation>
    <scope>NUCLEOTIDE SEQUENCE [LARGE SCALE GENOMIC DNA]</scope>
    <source>
        <strain evidence="4 5">DSM 103800</strain>
    </source>
</reference>
<dbReference type="InterPro" id="IPR003593">
    <property type="entry name" value="AAA+_ATPase"/>
</dbReference>
<gene>
    <name evidence="4" type="ORF">RQ831_21160</name>
</gene>
<dbReference type="GO" id="GO:0005524">
    <property type="term" value="F:ATP binding"/>
    <property type="evidence" value="ECO:0007669"/>
    <property type="project" value="UniProtKB-KW"/>
</dbReference>
<dbReference type="Gene3D" id="3.40.50.300">
    <property type="entry name" value="P-loop containing nucleotide triphosphate hydrolases"/>
    <property type="match status" value="1"/>
</dbReference>
<evidence type="ECO:0000256" key="2">
    <source>
        <dbReference type="ARBA" id="ARBA00022840"/>
    </source>
</evidence>
<evidence type="ECO:0000256" key="1">
    <source>
        <dbReference type="ARBA" id="ARBA00022741"/>
    </source>
</evidence>
<dbReference type="RefSeq" id="WP_314285075.1">
    <property type="nucleotide sequence ID" value="NZ_JAVVDO010000061.1"/>
</dbReference>
<dbReference type="Pfam" id="PF00005">
    <property type="entry name" value="ABC_tran"/>
    <property type="match status" value="1"/>
</dbReference>
<dbReference type="SUPFAM" id="SSF52540">
    <property type="entry name" value="P-loop containing nucleoside triphosphate hydrolases"/>
    <property type="match status" value="1"/>
</dbReference>
<evidence type="ECO:0000313" key="5">
    <source>
        <dbReference type="Proteomes" id="UP001258945"/>
    </source>
</evidence>
<dbReference type="InterPro" id="IPR003439">
    <property type="entry name" value="ABC_transporter-like_ATP-bd"/>
</dbReference>
<evidence type="ECO:0000259" key="3">
    <source>
        <dbReference type="PROSITE" id="PS50893"/>
    </source>
</evidence>
<proteinExistence type="predicted"/>
<dbReference type="InterPro" id="IPR015854">
    <property type="entry name" value="ABC_transpr_LolD-like"/>
</dbReference>
<dbReference type="PROSITE" id="PS50893">
    <property type="entry name" value="ABC_TRANSPORTER_2"/>
    <property type="match status" value="1"/>
</dbReference>
<protein>
    <submittedName>
        <fullName evidence="4">ATP-binding cassette domain-containing protein</fullName>
    </submittedName>
</protein>
<evidence type="ECO:0000313" key="4">
    <source>
        <dbReference type="EMBL" id="MDT8333567.1"/>
    </source>
</evidence>
<feature type="domain" description="ABC transporter" evidence="3">
    <location>
        <begin position="24"/>
        <end position="242"/>
    </location>
</feature>
<dbReference type="PANTHER" id="PTHR24220">
    <property type="entry name" value="IMPORT ATP-BINDING PROTEIN"/>
    <property type="match status" value="1"/>
</dbReference>
<keyword evidence="1" id="KW-0547">Nucleotide-binding</keyword>
<keyword evidence="5" id="KW-1185">Reference proteome</keyword>
<dbReference type="PANTHER" id="PTHR24220:SF659">
    <property type="entry name" value="TRANSPORTER, PUTATIVE-RELATED"/>
    <property type="match status" value="1"/>
</dbReference>
<name>A0ABU3ML85_9PROT</name>
<keyword evidence="2 4" id="KW-0067">ATP-binding</keyword>
<accession>A0ABU3ML85</accession>
<comment type="caution">
    <text evidence="4">The sequence shown here is derived from an EMBL/GenBank/DDBJ whole genome shotgun (WGS) entry which is preliminary data.</text>
</comment>
<dbReference type="EMBL" id="JAVVDO010000061">
    <property type="protein sequence ID" value="MDT8333567.1"/>
    <property type="molecule type" value="Genomic_DNA"/>
</dbReference>
<dbReference type="InterPro" id="IPR027417">
    <property type="entry name" value="P-loop_NTPase"/>
</dbReference>
<sequence>MPESLPDRLAAPAARPAAAGALSVRGLMLGVAERGAAPRRLLEIPALDLPAGASLGIAGPSGSGKTTLLHALTGIALPLAGRIAWGGMDLTALPPAGRDAWRRHHVGMVFQEFHLIDGLDALGNVLLPVRFTRWAPTAEEAAAAEALLHRLGLPAGHRPVAVLSRGERQRVALARALLGRPAVLVADEPTASLDDAAAATVATLLLDLAAEAGATLLVASHDPRLLDRLERHGRIEGGALLLP</sequence>
<organism evidence="4 5">
    <name type="scientific">Roseomonas gilardii</name>
    <dbReference type="NCBI Taxonomy" id="257708"/>
    <lineage>
        <taxon>Bacteria</taxon>
        <taxon>Pseudomonadati</taxon>
        <taxon>Pseudomonadota</taxon>
        <taxon>Alphaproteobacteria</taxon>
        <taxon>Acetobacterales</taxon>
        <taxon>Roseomonadaceae</taxon>
        <taxon>Roseomonas</taxon>
    </lineage>
</organism>